<protein>
    <submittedName>
        <fullName evidence="6">Chloride channel core</fullName>
    </submittedName>
</protein>
<dbReference type="EMBL" id="PJOS01000040">
    <property type="protein sequence ID" value="PKT71067.1"/>
    <property type="molecule type" value="Genomic_DNA"/>
</dbReference>
<dbReference type="GO" id="GO:0015108">
    <property type="term" value="F:chloride transmembrane transporter activity"/>
    <property type="evidence" value="ECO:0007669"/>
    <property type="project" value="InterPro"/>
</dbReference>
<dbReference type="PANTHER" id="PTHR43427">
    <property type="entry name" value="CHLORIDE CHANNEL PROTEIN CLC-E"/>
    <property type="match status" value="1"/>
</dbReference>
<dbReference type="InterPro" id="IPR001807">
    <property type="entry name" value="ClC"/>
</dbReference>
<dbReference type="GO" id="GO:0016020">
    <property type="term" value="C:membrane"/>
    <property type="evidence" value="ECO:0007669"/>
    <property type="project" value="UniProtKB-SubCell"/>
</dbReference>
<dbReference type="RefSeq" id="WP_103551092.1">
    <property type="nucleotide sequence ID" value="NZ_JBHJSK010000009.1"/>
</dbReference>
<sequence length="434" mass="43866">MLMQPAYRKALVFCAVIGVPVSLAAFWFLVLLHELEHLLWEQWPKDLGWSDPPWWWPLPPMLLAGVLVGLIVRWLPGRGGHIPASGLHAGGVATSALPGIVLAALASLPLGAVLGPESPLIALGGGLALLLRDLLRAPATPQGTALLGAAGAAAAISAIFGSPLVAAVLLMEVAGVGGPQLFAVMLPALLASGVGAIVFTGFDDWTGLQTGSLRIGLPAPSTLDTGDVVWSVLMAVVIGFGVHWVIVGGRYAARAVSAHILRTTVLCGLGAGCCAALYAVLTDRSPAEVALSGQTTLAQLAAHPHAWSVGSLVAVLVLKSIAYALCLGSLRGGPVFPSLFLGGAMGALLAPLPGFGVVPAMAAGMAAASAAALRLPVSCVVLVVLLVGNSGTVPVIVLAAVVSFVTVELLPQGPDIPPFRAAAGRAPRPASSRP</sequence>
<dbReference type="PRINTS" id="PR00762">
    <property type="entry name" value="CLCHANNEL"/>
</dbReference>
<evidence type="ECO:0000313" key="7">
    <source>
        <dbReference type="Proteomes" id="UP000236178"/>
    </source>
</evidence>
<keyword evidence="2 5" id="KW-0812">Transmembrane</keyword>
<feature type="transmembrane region" description="Helical" evidence="5">
    <location>
        <begin position="339"/>
        <end position="358"/>
    </location>
</feature>
<reference evidence="6 7" key="1">
    <citation type="submission" date="2017-12" db="EMBL/GenBank/DDBJ databases">
        <title>Streptomyces populusis sp. nov., a novel endophytic actinobacterium isolated from stems of Populus adenopoda Maxim.</title>
        <authorList>
            <person name="Wang Z."/>
        </authorList>
    </citation>
    <scope>NUCLEOTIDE SEQUENCE [LARGE SCALE GENOMIC DNA]</scope>
    <source>
        <strain evidence="6 7">A249</strain>
    </source>
</reference>
<feature type="transmembrane region" description="Helical" evidence="5">
    <location>
        <begin position="181"/>
        <end position="202"/>
    </location>
</feature>
<keyword evidence="3 5" id="KW-1133">Transmembrane helix</keyword>
<feature type="transmembrane region" description="Helical" evidence="5">
    <location>
        <begin position="259"/>
        <end position="281"/>
    </location>
</feature>
<keyword evidence="7" id="KW-1185">Reference proteome</keyword>
<feature type="transmembrane region" description="Helical" evidence="5">
    <location>
        <begin position="87"/>
        <end position="110"/>
    </location>
</feature>
<dbReference type="InterPro" id="IPR050368">
    <property type="entry name" value="ClC-type_chloride_channel"/>
</dbReference>
<dbReference type="Pfam" id="PF00654">
    <property type="entry name" value="Voltage_CLC"/>
    <property type="match status" value="1"/>
</dbReference>
<organism evidence="6 7">
    <name type="scientific">Streptomyces populi</name>
    <dbReference type="NCBI Taxonomy" id="2058924"/>
    <lineage>
        <taxon>Bacteria</taxon>
        <taxon>Bacillati</taxon>
        <taxon>Actinomycetota</taxon>
        <taxon>Actinomycetes</taxon>
        <taxon>Kitasatosporales</taxon>
        <taxon>Streptomycetaceae</taxon>
        <taxon>Streptomyces</taxon>
    </lineage>
</organism>
<comment type="subcellular location">
    <subcellularLocation>
        <location evidence="1">Membrane</location>
        <topology evidence="1">Multi-pass membrane protein</topology>
    </subcellularLocation>
</comment>
<dbReference type="Gene3D" id="1.10.3080.10">
    <property type="entry name" value="Clc chloride channel"/>
    <property type="match status" value="1"/>
</dbReference>
<evidence type="ECO:0000256" key="5">
    <source>
        <dbReference type="SAM" id="Phobius"/>
    </source>
</evidence>
<dbReference type="Proteomes" id="UP000236178">
    <property type="component" value="Unassembled WGS sequence"/>
</dbReference>
<proteinExistence type="predicted"/>
<feature type="transmembrane region" description="Helical" evidence="5">
    <location>
        <begin position="145"/>
        <end position="169"/>
    </location>
</feature>
<dbReference type="SUPFAM" id="SSF81340">
    <property type="entry name" value="Clc chloride channel"/>
    <property type="match status" value="1"/>
</dbReference>
<dbReference type="OrthoDB" id="2729535at2"/>
<keyword evidence="4 5" id="KW-0472">Membrane</keyword>
<evidence type="ECO:0000256" key="1">
    <source>
        <dbReference type="ARBA" id="ARBA00004141"/>
    </source>
</evidence>
<dbReference type="InterPro" id="IPR014743">
    <property type="entry name" value="Cl-channel_core"/>
</dbReference>
<dbReference type="PANTHER" id="PTHR43427:SF12">
    <property type="entry name" value="CHLORIDE TRANSPORTER"/>
    <property type="match status" value="1"/>
</dbReference>
<feature type="transmembrane region" description="Helical" evidence="5">
    <location>
        <begin position="306"/>
        <end position="327"/>
    </location>
</feature>
<evidence type="ECO:0000256" key="3">
    <source>
        <dbReference type="ARBA" id="ARBA00022989"/>
    </source>
</evidence>
<name>A0A2I0SMA8_9ACTN</name>
<evidence type="ECO:0000256" key="2">
    <source>
        <dbReference type="ARBA" id="ARBA00022692"/>
    </source>
</evidence>
<evidence type="ECO:0000313" key="6">
    <source>
        <dbReference type="EMBL" id="PKT71067.1"/>
    </source>
</evidence>
<feature type="transmembrane region" description="Helical" evidence="5">
    <location>
        <begin position="12"/>
        <end position="33"/>
    </location>
</feature>
<gene>
    <name evidence="6" type="ORF">CW362_21255</name>
</gene>
<feature type="transmembrane region" description="Helical" evidence="5">
    <location>
        <begin position="53"/>
        <end position="75"/>
    </location>
</feature>
<feature type="transmembrane region" description="Helical" evidence="5">
    <location>
        <begin position="228"/>
        <end position="247"/>
    </location>
</feature>
<dbReference type="AlphaFoldDB" id="A0A2I0SMA8"/>
<comment type="caution">
    <text evidence="6">The sequence shown here is derived from an EMBL/GenBank/DDBJ whole genome shotgun (WGS) entry which is preliminary data.</text>
</comment>
<accession>A0A2I0SMA8</accession>
<evidence type="ECO:0000256" key="4">
    <source>
        <dbReference type="ARBA" id="ARBA00023136"/>
    </source>
</evidence>